<name>A0A9P4JFP4_9PLEO</name>
<evidence type="ECO:0008006" key="4">
    <source>
        <dbReference type="Google" id="ProtNLM"/>
    </source>
</evidence>
<accession>A0A9P4JFP4</accession>
<feature type="chain" id="PRO_5040506919" description="Polyketide cyclase/dehydrase" evidence="1">
    <location>
        <begin position="19"/>
        <end position="227"/>
    </location>
</feature>
<dbReference type="AlphaFoldDB" id="A0A9P4JFP4"/>
<protein>
    <recommendedName>
        <fullName evidence="4">Polyketide cyclase/dehydrase</fullName>
    </recommendedName>
</protein>
<feature type="signal peptide" evidence="1">
    <location>
        <begin position="1"/>
        <end position="18"/>
    </location>
</feature>
<keyword evidence="3" id="KW-1185">Reference proteome</keyword>
<organism evidence="2 3">
    <name type="scientific">Delitschia confertaspora ATCC 74209</name>
    <dbReference type="NCBI Taxonomy" id="1513339"/>
    <lineage>
        <taxon>Eukaryota</taxon>
        <taxon>Fungi</taxon>
        <taxon>Dikarya</taxon>
        <taxon>Ascomycota</taxon>
        <taxon>Pezizomycotina</taxon>
        <taxon>Dothideomycetes</taxon>
        <taxon>Pleosporomycetidae</taxon>
        <taxon>Pleosporales</taxon>
        <taxon>Delitschiaceae</taxon>
        <taxon>Delitschia</taxon>
    </lineage>
</organism>
<reference evidence="2" key="1">
    <citation type="journal article" date="2020" name="Stud. Mycol.">
        <title>101 Dothideomycetes genomes: a test case for predicting lifestyles and emergence of pathogens.</title>
        <authorList>
            <person name="Haridas S."/>
            <person name="Albert R."/>
            <person name="Binder M."/>
            <person name="Bloem J."/>
            <person name="Labutti K."/>
            <person name="Salamov A."/>
            <person name="Andreopoulos B."/>
            <person name="Baker S."/>
            <person name="Barry K."/>
            <person name="Bills G."/>
            <person name="Bluhm B."/>
            <person name="Cannon C."/>
            <person name="Castanera R."/>
            <person name="Culley D."/>
            <person name="Daum C."/>
            <person name="Ezra D."/>
            <person name="Gonzalez J."/>
            <person name="Henrissat B."/>
            <person name="Kuo A."/>
            <person name="Liang C."/>
            <person name="Lipzen A."/>
            <person name="Lutzoni F."/>
            <person name="Magnuson J."/>
            <person name="Mondo S."/>
            <person name="Nolan M."/>
            <person name="Ohm R."/>
            <person name="Pangilinan J."/>
            <person name="Park H.-J."/>
            <person name="Ramirez L."/>
            <person name="Alfaro M."/>
            <person name="Sun H."/>
            <person name="Tritt A."/>
            <person name="Yoshinaga Y."/>
            <person name="Zwiers L.-H."/>
            <person name="Turgeon B."/>
            <person name="Goodwin S."/>
            <person name="Spatafora J."/>
            <person name="Crous P."/>
            <person name="Grigoriev I."/>
        </authorList>
    </citation>
    <scope>NUCLEOTIDE SEQUENCE</scope>
    <source>
        <strain evidence="2">ATCC 74209</strain>
    </source>
</reference>
<dbReference type="Proteomes" id="UP000799536">
    <property type="component" value="Unassembled WGS sequence"/>
</dbReference>
<gene>
    <name evidence="2" type="ORF">GQ43DRAFT_443207</name>
</gene>
<evidence type="ECO:0000313" key="3">
    <source>
        <dbReference type="Proteomes" id="UP000799536"/>
    </source>
</evidence>
<dbReference type="OrthoDB" id="3450745at2759"/>
<proteinExistence type="predicted"/>
<keyword evidence="1" id="KW-0732">Signal</keyword>
<evidence type="ECO:0000313" key="2">
    <source>
        <dbReference type="EMBL" id="KAF2198588.1"/>
    </source>
</evidence>
<dbReference type="EMBL" id="ML994132">
    <property type="protein sequence ID" value="KAF2198588.1"/>
    <property type="molecule type" value="Genomic_DNA"/>
</dbReference>
<comment type="caution">
    <text evidence="2">The sequence shown here is derived from an EMBL/GenBank/DDBJ whole genome shotgun (WGS) entry which is preliminary data.</text>
</comment>
<sequence>MLFKAIIQGTLFALPALSAYVDVKRDTPSNTTNTNSTNSSNLPLLPPCGPASGPCTCPSGSFYVASTTYAFYPASAKDITAITGKFFDISWFGISINQTTGTDKIPGATRAAYEPVPNGVAELLTQEKMTNYTTYRSGGFFFQYEGINLPLKYMKTDGTTGAVAGSWEFIDVKEVTWGWTSFVWNIHACLTDVWELAAFHEGAMKNVGELLKKKRQLRGEIKGPFSF</sequence>
<evidence type="ECO:0000256" key="1">
    <source>
        <dbReference type="SAM" id="SignalP"/>
    </source>
</evidence>